<keyword evidence="3" id="KW-1185">Reference proteome</keyword>
<name>A0ABT8BL43_9HYPH</name>
<protein>
    <submittedName>
        <fullName evidence="2">Acyl carrier protein</fullName>
    </submittedName>
</protein>
<dbReference type="Proteomes" id="UP001224644">
    <property type="component" value="Unassembled WGS sequence"/>
</dbReference>
<dbReference type="InterPro" id="IPR036736">
    <property type="entry name" value="ACP-like_sf"/>
</dbReference>
<reference evidence="3" key="1">
    <citation type="journal article" date="2019" name="Int. J. Syst. Evol. Microbiol.">
        <title>The Global Catalogue of Microorganisms (GCM) 10K type strain sequencing project: providing services to taxonomists for standard genome sequencing and annotation.</title>
        <authorList>
            <consortium name="The Broad Institute Genomics Platform"/>
            <consortium name="The Broad Institute Genome Sequencing Center for Infectious Disease"/>
            <person name="Wu L."/>
            <person name="Ma J."/>
        </authorList>
    </citation>
    <scope>NUCLEOTIDE SEQUENCE [LARGE SCALE GENOMIC DNA]</scope>
    <source>
        <strain evidence="3">CECT 7069</strain>
    </source>
</reference>
<dbReference type="EMBL" id="JAUFPX010000013">
    <property type="protein sequence ID" value="MDN3591894.1"/>
    <property type="molecule type" value="Genomic_DNA"/>
</dbReference>
<feature type="domain" description="Carrier" evidence="1">
    <location>
        <begin position="1"/>
        <end position="79"/>
    </location>
</feature>
<organism evidence="2 3">
    <name type="scientific">Methylobacterium adhaesivum</name>
    <dbReference type="NCBI Taxonomy" id="333297"/>
    <lineage>
        <taxon>Bacteria</taxon>
        <taxon>Pseudomonadati</taxon>
        <taxon>Pseudomonadota</taxon>
        <taxon>Alphaproteobacteria</taxon>
        <taxon>Hyphomicrobiales</taxon>
        <taxon>Methylobacteriaceae</taxon>
        <taxon>Methylobacterium</taxon>
    </lineage>
</organism>
<dbReference type="Pfam" id="PF00550">
    <property type="entry name" value="PP-binding"/>
    <property type="match status" value="1"/>
</dbReference>
<evidence type="ECO:0000313" key="3">
    <source>
        <dbReference type="Proteomes" id="UP001224644"/>
    </source>
</evidence>
<dbReference type="InterPro" id="IPR009081">
    <property type="entry name" value="PP-bd_ACP"/>
</dbReference>
<evidence type="ECO:0000313" key="2">
    <source>
        <dbReference type="EMBL" id="MDN3591894.1"/>
    </source>
</evidence>
<dbReference type="SUPFAM" id="SSF47336">
    <property type="entry name" value="ACP-like"/>
    <property type="match status" value="1"/>
</dbReference>
<dbReference type="PROSITE" id="PS50075">
    <property type="entry name" value="CARRIER"/>
    <property type="match status" value="1"/>
</dbReference>
<sequence length="83" mass="9149">MHTDAVQARLTALFRDVFGDPALVIHPDTTANDVEGWDSGRMIELIVAAESEFGIRFTTREVDGMARVADFIAIIARKTADRS</sequence>
<accession>A0ABT8BL43</accession>
<proteinExistence type="predicted"/>
<comment type="caution">
    <text evidence="2">The sequence shown here is derived from an EMBL/GenBank/DDBJ whole genome shotgun (WGS) entry which is preliminary data.</text>
</comment>
<evidence type="ECO:0000259" key="1">
    <source>
        <dbReference type="PROSITE" id="PS50075"/>
    </source>
</evidence>
<dbReference type="Gene3D" id="1.10.1200.10">
    <property type="entry name" value="ACP-like"/>
    <property type="match status" value="1"/>
</dbReference>
<dbReference type="RefSeq" id="WP_238227694.1">
    <property type="nucleotide sequence ID" value="NZ_BPQD01000033.1"/>
</dbReference>
<gene>
    <name evidence="2" type="ORF">QWZ12_14930</name>
</gene>